<dbReference type="InterPro" id="IPR006640">
    <property type="entry name" value="SprT-like_domain"/>
</dbReference>
<keyword evidence="3" id="KW-1185">Reference proteome</keyword>
<evidence type="ECO:0000259" key="2">
    <source>
        <dbReference type="SMART" id="SM00731"/>
    </source>
</evidence>
<name>A0A6J2XP83_SITOR</name>
<accession>A0A6J2XP83</accession>
<proteinExistence type="predicted"/>
<dbReference type="CDD" id="cd00084">
    <property type="entry name" value="HMG-box_SF"/>
    <property type="match status" value="1"/>
</dbReference>
<dbReference type="Pfam" id="PF10263">
    <property type="entry name" value="SprT-like"/>
    <property type="match status" value="1"/>
</dbReference>
<dbReference type="OrthoDB" id="20772at2759"/>
<dbReference type="KEGG" id="soy:115879674"/>
<dbReference type="Proteomes" id="UP000504635">
    <property type="component" value="Unplaced"/>
</dbReference>
<dbReference type="GeneID" id="115879674"/>
<evidence type="ECO:0000313" key="3">
    <source>
        <dbReference type="Proteomes" id="UP000504635"/>
    </source>
</evidence>
<dbReference type="AlphaFoldDB" id="A0A6J2XP83"/>
<dbReference type="SMART" id="SM00731">
    <property type="entry name" value="SprT"/>
    <property type="match status" value="1"/>
</dbReference>
<dbReference type="GO" id="GO:0006974">
    <property type="term" value="P:DNA damage response"/>
    <property type="evidence" value="ECO:0007669"/>
    <property type="project" value="UniProtKB-ARBA"/>
</dbReference>
<gene>
    <name evidence="4" type="primary">LOC115879674</name>
</gene>
<dbReference type="RefSeq" id="XP_030752464.1">
    <property type="nucleotide sequence ID" value="XM_030896604.1"/>
</dbReference>
<dbReference type="InParanoid" id="A0A6J2XP83"/>
<evidence type="ECO:0000256" key="1">
    <source>
        <dbReference type="SAM" id="MobiDB-lite"/>
    </source>
</evidence>
<protein>
    <submittedName>
        <fullName evidence="4">Uncharacterized protein LOC115879674</fullName>
    </submittedName>
</protein>
<feature type="domain" description="SprT-like" evidence="2">
    <location>
        <begin position="399"/>
        <end position="559"/>
    </location>
</feature>
<dbReference type="InterPro" id="IPR036910">
    <property type="entry name" value="HMG_box_dom_sf"/>
</dbReference>
<evidence type="ECO:0000313" key="4">
    <source>
        <dbReference type="RefSeq" id="XP_030752464.1"/>
    </source>
</evidence>
<organism evidence="3 4">
    <name type="scientific">Sitophilus oryzae</name>
    <name type="common">Rice weevil</name>
    <name type="synonym">Curculio oryzae</name>
    <dbReference type="NCBI Taxonomy" id="7048"/>
    <lineage>
        <taxon>Eukaryota</taxon>
        <taxon>Metazoa</taxon>
        <taxon>Ecdysozoa</taxon>
        <taxon>Arthropoda</taxon>
        <taxon>Hexapoda</taxon>
        <taxon>Insecta</taxon>
        <taxon>Pterygota</taxon>
        <taxon>Neoptera</taxon>
        <taxon>Endopterygota</taxon>
        <taxon>Coleoptera</taxon>
        <taxon>Polyphaga</taxon>
        <taxon>Cucujiformia</taxon>
        <taxon>Curculionidae</taxon>
        <taxon>Dryophthorinae</taxon>
        <taxon>Sitophilus</taxon>
    </lineage>
</organism>
<reference evidence="4" key="1">
    <citation type="submission" date="2025-08" db="UniProtKB">
        <authorList>
            <consortium name="RefSeq"/>
        </authorList>
    </citation>
    <scope>IDENTIFICATION</scope>
    <source>
        <tissue evidence="4">Gonads</tissue>
    </source>
</reference>
<sequence>MEKSFVLLSSMSPRLKNRQKTLKNNKSIKVLALKKHFRRSSIYDKISSTENEHTVIEDSSETSSSGNSKQTNVEACIVIDSTDSEASPKQQIQERQRVTFNLNNKCNNKVEEWLNNIETEVVRDDESFFSQVSSIYDNNRSKVNLGETKIAASSTFDEHVTKRFDEMFSTTTKHFKSKVVDKISTQNNSESVNSPKIIVTSDKCTPKNSSLGFSSKAENSDEMKSLLDSIYGVRWRAKEDSILPLSEPSNRLKSFTASKNVLPVTEKNPMLPSKKDNLKSKGIKLNFNHKSINFQLPIVNKLKNLCDSDSSETGSNSSNKENNSKELLPQKLFNSISEEDVSSDEEYDKEVTRLYQEKSVKISKQKSYSFLESLSNHIPLNKCDISARIYRTSFKANKHRLVEKLFALYNEKVFNNLLPKDTIIEWNAKLRNTAGLCYCVRTTHRNGQIERQAKISLSVKVLDSPERVRDTLIHEMCHAATWILNQVSNGHGVFWKNWAFKAMRTFPEIPPIKRCHTYQIKTKYTYRCTGCGYSIGRHSKSLNIDRKRCGHCLGKFEVLLNKTSKQGDVKTVPVTPKKELTGFALFVKENYALHKEPTIKHADVMKILGQKFSEVKLKS</sequence>
<dbReference type="PANTHER" id="PTHR23099">
    <property type="entry name" value="TRANSCRIPTIONAL REGULATOR"/>
    <property type="match status" value="1"/>
</dbReference>
<dbReference type="PANTHER" id="PTHR23099:SF0">
    <property type="entry name" value="GERM CELL NUCLEAR ACIDIC PROTEIN"/>
    <property type="match status" value="1"/>
</dbReference>
<dbReference type="GO" id="GO:0005634">
    <property type="term" value="C:nucleus"/>
    <property type="evidence" value="ECO:0007669"/>
    <property type="project" value="TreeGrafter"/>
</dbReference>
<dbReference type="SUPFAM" id="SSF47095">
    <property type="entry name" value="HMG-box"/>
    <property type="match status" value="1"/>
</dbReference>
<feature type="region of interest" description="Disordered" evidence="1">
    <location>
        <begin position="48"/>
        <end position="70"/>
    </location>
</feature>